<evidence type="ECO:0000313" key="1">
    <source>
        <dbReference type="EMBL" id="VEN52847.1"/>
    </source>
</evidence>
<dbReference type="EMBL" id="CAACVG010009314">
    <property type="protein sequence ID" value="VEN52847.1"/>
    <property type="molecule type" value="Genomic_DNA"/>
</dbReference>
<reference evidence="1 2" key="1">
    <citation type="submission" date="2019-01" db="EMBL/GenBank/DDBJ databases">
        <authorList>
            <person name="Sayadi A."/>
        </authorList>
    </citation>
    <scope>NUCLEOTIDE SEQUENCE [LARGE SCALE GENOMIC DNA]</scope>
</reference>
<proteinExistence type="predicted"/>
<dbReference type="Proteomes" id="UP000410492">
    <property type="component" value="Unassembled WGS sequence"/>
</dbReference>
<sequence>MTSKISFLDSFKCAIGTFIYFRRNGCKGIRMFSERMVIKSSLTFESSITVNTCAELMLMISCFLMFQHMFDKLILKDSLICAMCTFMYFS</sequence>
<protein>
    <submittedName>
        <fullName evidence="1">Uncharacterized protein</fullName>
    </submittedName>
</protein>
<dbReference type="AlphaFoldDB" id="A0A653CYC2"/>
<evidence type="ECO:0000313" key="2">
    <source>
        <dbReference type="Proteomes" id="UP000410492"/>
    </source>
</evidence>
<gene>
    <name evidence="1" type="ORF">CALMAC_LOCUS12843</name>
</gene>
<name>A0A653CYC2_CALMS</name>
<keyword evidence="2" id="KW-1185">Reference proteome</keyword>
<accession>A0A653CYC2</accession>
<organism evidence="1 2">
    <name type="scientific">Callosobruchus maculatus</name>
    <name type="common">Southern cowpea weevil</name>
    <name type="synonym">Pulse bruchid</name>
    <dbReference type="NCBI Taxonomy" id="64391"/>
    <lineage>
        <taxon>Eukaryota</taxon>
        <taxon>Metazoa</taxon>
        <taxon>Ecdysozoa</taxon>
        <taxon>Arthropoda</taxon>
        <taxon>Hexapoda</taxon>
        <taxon>Insecta</taxon>
        <taxon>Pterygota</taxon>
        <taxon>Neoptera</taxon>
        <taxon>Endopterygota</taxon>
        <taxon>Coleoptera</taxon>
        <taxon>Polyphaga</taxon>
        <taxon>Cucujiformia</taxon>
        <taxon>Chrysomeloidea</taxon>
        <taxon>Chrysomelidae</taxon>
        <taxon>Bruchinae</taxon>
        <taxon>Bruchini</taxon>
        <taxon>Callosobruchus</taxon>
    </lineage>
</organism>
<dbReference type="OrthoDB" id="3561125at2759"/>